<dbReference type="PANTHER" id="PTHR11527">
    <property type="entry name" value="HEAT-SHOCK PROTEIN 20 FAMILY MEMBER"/>
    <property type="match status" value="1"/>
</dbReference>
<dbReference type="Gene3D" id="2.60.40.790">
    <property type="match status" value="1"/>
</dbReference>
<dbReference type="AlphaFoldDB" id="A0A9D2UGQ0"/>
<organism evidence="4 5">
    <name type="scientific">Candidatus Avibacteroides avistercoris</name>
    <dbReference type="NCBI Taxonomy" id="2840690"/>
    <lineage>
        <taxon>Bacteria</taxon>
        <taxon>Pseudomonadati</taxon>
        <taxon>Bacteroidota</taxon>
        <taxon>Bacteroidia</taxon>
        <taxon>Bacteroidales</taxon>
        <taxon>Bacteroidaceae</taxon>
        <taxon>Bacteroidaceae incertae sedis</taxon>
        <taxon>Candidatus Avibacteroides</taxon>
    </lineage>
</organism>
<protein>
    <submittedName>
        <fullName evidence="4">Hsp20/alpha crystallin family protein</fullName>
    </submittedName>
</protein>
<accession>A0A9D2UGQ0</accession>
<dbReference type="CDD" id="cd06464">
    <property type="entry name" value="ACD_sHsps-like"/>
    <property type="match status" value="1"/>
</dbReference>
<evidence type="ECO:0000313" key="5">
    <source>
        <dbReference type="Proteomes" id="UP000787625"/>
    </source>
</evidence>
<name>A0A9D2UGQ0_9BACT</name>
<dbReference type="EMBL" id="DWUP01000001">
    <property type="protein sequence ID" value="HJD52107.1"/>
    <property type="molecule type" value="Genomic_DNA"/>
</dbReference>
<proteinExistence type="inferred from homology"/>
<comment type="similarity">
    <text evidence="1 2">Belongs to the small heat shock protein (HSP20) family.</text>
</comment>
<comment type="caution">
    <text evidence="4">The sequence shown here is derived from an EMBL/GenBank/DDBJ whole genome shotgun (WGS) entry which is preliminary data.</text>
</comment>
<reference evidence="4" key="1">
    <citation type="journal article" date="2021" name="PeerJ">
        <title>Extensive microbial diversity within the chicken gut microbiome revealed by metagenomics and culture.</title>
        <authorList>
            <person name="Gilroy R."/>
            <person name="Ravi A."/>
            <person name="Getino M."/>
            <person name="Pursley I."/>
            <person name="Horton D.L."/>
            <person name="Alikhan N.F."/>
            <person name="Baker D."/>
            <person name="Gharbi K."/>
            <person name="Hall N."/>
            <person name="Watson M."/>
            <person name="Adriaenssens E.M."/>
            <person name="Foster-Nyarko E."/>
            <person name="Jarju S."/>
            <person name="Secka A."/>
            <person name="Antonio M."/>
            <person name="Oren A."/>
            <person name="Chaudhuri R.R."/>
            <person name="La Ragione R."/>
            <person name="Hildebrand F."/>
            <person name="Pallen M.J."/>
        </authorList>
    </citation>
    <scope>NUCLEOTIDE SEQUENCE</scope>
    <source>
        <strain evidence="4">MalCec1-1739</strain>
    </source>
</reference>
<dbReference type="Proteomes" id="UP000787625">
    <property type="component" value="Unassembled WGS sequence"/>
</dbReference>
<dbReference type="SUPFAM" id="SSF49764">
    <property type="entry name" value="HSP20-like chaperones"/>
    <property type="match status" value="1"/>
</dbReference>
<dbReference type="PROSITE" id="PS01031">
    <property type="entry name" value="SHSP"/>
    <property type="match status" value="1"/>
</dbReference>
<dbReference type="InterPro" id="IPR008978">
    <property type="entry name" value="HSP20-like_chaperone"/>
</dbReference>
<evidence type="ECO:0000256" key="1">
    <source>
        <dbReference type="PROSITE-ProRule" id="PRU00285"/>
    </source>
</evidence>
<evidence type="ECO:0000313" key="4">
    <source>
        <dbReference type="EMBL" id="HJD52107.1"/>
    </source>
</evidence>
<feature type="domain" description="SHSP" evidence="3">
    <location>
        <begin position="27"/>
        <end position="142"/>
    </location>
</feature>
<evidence type="ECO:0000256" key="2">
    <source>
        <dbReference type="RuleBase" id="RU003616"/>
    </source>
</evidence>
<evidence type="ECO:0000259" key="3">
    <source>
        <dbReference type="PROSITE" id="PS01031"/>
    </source>
</evidence>
<dbReference type="Pfam" id="PF00011">
    <property type="entry name" value="HSP20"/>
    <property type="match status" value="1"/>
</dbReference>
<dbReference type="InterPro" id="IPR031107">
    <property type="entry name" value="Small_HSP"/>
</dbReference>
<gene>
    <name evidence="4" type="ORF">IAA93_00045</name>
</gene>
<dbReference type="InterPro" id="IPR002068">
    <property type="entry name" value="A-crystallin/Hsp20_dom"/>
</dbReference>
<sequence>MSNHRNNRHHSMWDELMNPVFYTGDRVSARAASPAINLYETEEAYEAQIAAPGLAKDDFTLTFDDEGSLVVRANKQAAAADPALHERYLRREFAYGKFSKAFVLPDDVDRDAVTARAADGILTITFPKLKPQAAAPRTITVE</sequence>
<reference evidence="4" key="2">
    <citation type="submission" date="2021-04" db="EMBL/GenBank/DDBJ databases">
        <authorList>
            <person name="Gilroy R."/>
        </authorList>
    </citation>
    <scope>NUCLEOTIDE SEQUENCE</scope>
    <source>
        <strain evidence="4">MalCec1-1739</strain>
    </source>
</reference>